<evidence type="ECO:0008006" key="3">
    <source>
        <dbReference type="Google" id="ProtNLM"/>
    </source>
</evidence>
<accession>A0A8T8K7P3</accession>
<name>A0A8T8K7P3_9EURY</name>
<dbReference type="SUPFAM" id="SSF56112">
    <property type="entry name" value="Protein kinase-like (PK-like)"/>
    <property type="match status" value="1"/>
</dbReference>
<gene>
    <name evidence="1" type="ORF">HYG87_07165</name>
</gene>
<dbReference type="KEGG" id="meme:HYG87_07165"/>
<dbReference type="InterPro" id="IPR011009">
    <property type="entry name" value="Kinase-like_dom_sf"/>
</dbReference>
<evidence type="ECO:0000313" key="2">
    <source>
        <dbReference type="Proteomes" id="UP000681041"/>
    </source>
</evidence>
<protein>
    <recommendedName>
        <fullName evidence="3">Aminoglycoside phosphotransferase domain-containing protein</fullName>
    </recommendedName>
</protein>
<sequence length="223" mass="26399">MRSINKLRNNNPDNSMNKFFSRRNHVFLLKSGRFHSEPVVIKFYSEPEPLEKIKTESRILNMLQRYQINVPSLILTNLNFIIIEYIPGTPVSELGLNINKGSWIVALAEWMHKIHNIPSKNKKYVFLKGDCNLRNFIYFKNRIYGLDFEEEIYGDPRLDLGEICFFILDVHSKDPGRWEMIKKFITAYENCSGNKISHLEKFINQSFKNAKKRRKLKKDSLEH</sequence>
<reference evidence="1" key="1">
    <citation type="submission" date="2020-07" db="EMBL/GenBank/DDBJ databases">
        <title>Methanobacterium. sp. MethCan genome.</title>
        <authorList>
            <person name="Postec A."/>
            <person name="Quemeneur M."/>
        </authorList>
    </citation>
    <scope>NUCLEOTIDE SEQUENCE</scope>
    <source>
        <strain evidence="1">MethCAN</strain>
    </source>
</reference>
<dbReference type="Proteomes" id="UP000681041">
    <property type="component" value="Chromosome"/>
</dbReference>
<organism evidence="1 2">
    <name type="scientific">Methanobacterium alkalithermotolerans</name>
    <dbReference type="NCBI Taxonomy" id="2731220"/>
    <lineage>
        <taxon>Archaea</taxon>
        <taxon>Methanobacteriati</taxon>
        <taxon>Methanobacteriota</taxon>
        <taxon>Methanomada group</taxon>
        <taxon>Methanobacteria</taxon>
        <taxon>Methanobacteriales</taxon>
        <taxon>Methanobacteriaceae</taxon>
        <taxon>Methanobacterium</taxon>
    </lineage>
</organism>
<proteinExistence type="predicted"/>
<dbReference type="Gene3D" id="3.90.1200.10">
    <property type="match status" value="1"/>
</dbReference>
<keyword evidence="2" id="KW-1185">Reference proteome</keyword>
<dbReference type="AlphaFoldDB" id="A0A8T8K7P3"/>
<dbReference type="RefSeq" id="WP_211532512.1">
    <property type="nucleotide sequence ID" value="NZ_CP058560.1"/>
</dbReference>
<dbReference type="EMBL" id="CP058560">
    <property type="protein sequence ID" value="QUH23555.1"/>
    <property type="molecule type" value="Genomic_DNA"/>
</dbReference>
<dbReference type="GeneID" id="64820532"/>
<evidence type="ECO:0000313" key="1">
    <source>
        <dbReference type="EMBL" id="QUH23555.1"/>
    </source>
</evidence>
<dbReference type="OrthoDB" id="79828at2157"/>